<name>A0A423I5R1_9PSED</name>
<dbReference type="Proteomes" id="UP000285636">
    <property type="component" value="Unassembled WGS sequence"/>
</dbReference>
<comment type="caution">
    <text evidence="1">The sequence shown here is derived from an EMBL/GenBank/DDBJ whole genome shotgun (WGS) entry which is preliminary data.</text>
</comment>
<proteinExistence type="predicted"/>
<organism evidence="1 2">
    <name type="scientific">Pseudomonas brassicacearum</name>
    <dbReference type="NCBI Taxonomy" id="930166"/>
    <lineage>
        <taxon>Bacteria</taxon>
        <taxon>Pseudomonadati</taxon>
        <taxon>Pseudomonadota</taxon>
        <taxon>Gammaproteobacteria</taxon>
        <taxon>Pseudomonadales</taxon>
        <taxon>Pseudomonadaceae</taxon>
        <taxon>Pseudomonas</taxon>
    </lineage>
</organism>
<protein>
    <submittedName>
        <fullName evidence="1">Uncharacterized protein</fullName>
    </submittedName>
</protein>
<reference evidence="1 2" key="1">
    <citation type="submission" date="2016-10" db="EMBL/GenBank/DDBJ databases">
        <title>Comparative genome analysis of multiple Pseudomonas spp. focuses on biocontrol and plant growth promoting traits.</title>
        <authorList>
            <person name="Tao X.-Y."/>
            <person name="Taylor C.G."/>
        </authorList>
    </citation>
    <scope>NUCLEOTIDE SEQUENCE [LARGE SCALE GENOMIC DNA]</scope>
    <source>
        <strain evidence="1 2">38D7</strain>
    </source>
</reference>
<evidence type="ECO:0000313" key="2">
    <source>
        <dbReference type="Proteomes" id="UP000285636"/>
    </source>
</evidence>
<dbReference type="AlphaFoldDB" id="A0A423I5R1"/>
<sequence>MFEPLLVPDWEPVEPEPSLDAANVAGEATHNKPASNSEVNFVVIMVRLQKMSRYLILVRRAGWLVPVG</sequence>
<gene>
    <name evidence="1" type="ORF">BK660_17090</name>
</gene>
<dbReference type="EMBL" id="MOBK01000006">
    <property type="protein sequence ID" value="RON20765.1"/>
    <property type="molecule type" value="Genomic_DNA"/>
</dbReference>
<evidence type="ECO:0000313" key="1">
    <source>
        <dbReference type="EMBL" id="RON20765.1"/>
    </source>
</evidence>
<accession>A0A423I5R1</accession>